<dbReference type="PANTHER" id="PTHR35908">
    <property type="entry name" value="HYPOTHETICAL FUSION PROTEIN"/>
    <property type="match status" value="1"/>
</dbReference>
<dbReference type="InterPro" id="IPR029068">
    <property type="entry name" value="Glyas_Bleomycin-R_OHBP_Dase"/>
</dbReference>
<dbReference type="CDD" id="cd06587">
    <property type="entry name" value="VOC"/>
    <property type="match status" value="1"/>
</dbReference>
<dbReference type="Gene3D" id="3.10.180.10">
    <property type="entry name" value="2,3-Dihydroxybiphenyl 1,2-Dioxygenase, domain 1"/>
    <property type="match status" value="1"/>
</dbReference>
<dbReference type="RefSeq" id="WP_068123230.1">
    <property type="nucleotide sequence ID" value="NZ_CCXJ01000630.1"/>
</dbReference>
<dbReference type="Pfam" id="PF18029">
    <property type="entry name" value="Glyoxalase_6"/>
    <property type="match status" value="1"/>
</dbReference>
<feature type="domain" description="VOC" evidence="2">
    <location>
        <begin position="4"/>
        <end position="120"/>
    </location>
</feature>
<protein>
    <submittedName>
        <fullName evidence="3">Enzyme related to lactoylglutathione lyase</fullName>
    </submittedName>
</protein>
<organism evidence="3 4">
    <name type="scientific">Nocardioides massiliensis</name>
    <dbReference type="NCBI Taxonomy" id="1325935"/>
    <lineage>
        <taxon>Bacteria</taxon>
        <taxon>Bacillati</taxon>
        <taxon>Actinomycetota</taxon>
        <taxon>Actinomycetes</taxon>
        <taxon>Propionibacteriales</taxon>
        <taxon>Nocardioidaceae</taxon>
        <taxon>Nocardioides</taxon>
    </lineage>
</organism>
<keyword evidence="3" id="KW-0456">Lyase</keyword>
<gene>
    <name evidence="3" type="ORF">J2S59_002032</name>
</gene>
<dbReference type="PROSITE" id="PS51819">
    <property type="entry name" value="VOC"/>
    <property type="match status" value="1"/>
</dbReference>
<dbReference type="GO" id="GO:0016829">
    <property type="term" value="F:lyase activity"/>
    <property type="evidence" value="ECO:0007669"/>
    <property type="project" value="UniProtKB-KW"/>
</dbReference>
<evidence type="ECO:0000256" key="1">
    <source>
        <dbReference type="SAM" id="MobiDB-lite"/>
    </source>
</evidence>
<dbReference type="InterPro" id="IPR041581">
    <property type="entry name" value="Glyoxalase_6"/>
</dbReference>
<evidence type="ECO:0000313" key="3">
    <source>
        <dbReference type="EMBL" id="MDP9822223.1"/>
    </source>
</evidence>
<dbReference type="EMBL" id="JAUSQM010000001">
    <property type="protein sequence ID" value="MDP9822223.1"/>
    <property type="molecule type" value="Genomic_DNA"/>
</dbReference>
<name>A0ABT9NPA7_9ACTN</name>
<evidence type="ECO:0000313" key="4">
    <source>
        <dbReference type="Proteomes" id="UP001240447"/>
    </source>
</evidence>
<sequence length="129" mass="14035">MTSVIVQTTIDVQDVERMAAFWSQALGYAIVRNEGGSCHLVPPQDAPIETPTIWLQPSAGPKTTKNRTHLDLRPANGDVDAEAERLLSLGASHVDVGQSAEDPFVVLADPEGNEFCILRREQSEVRARG</sequence>
<dbReference type="SUPFAM" id="SSF54593">
    <property type="entry name" value="Glyoxalase/Bleomycin resistance protein/Dihydroxybiphenyl dioxygenase"/>
    <property type="match status" value="1"/>
</dbReference>
<dbReference type="Proteomes" id="UP001240447">
    <property type="component" value="Unassembled WGS sequence"/>
</dbReference>
<reference evidence="3 4" key="1">
    <citation type="submission" date="2023-07" db="EMBL/GenBank/DDBJ databases">
        <title>Sequencing the genomes of 1000 actinobacteria strains.</title>
        <authorList>
            <person name="Klenk H.-P."/>
        </authorList>
    </citation>
    <scope>NUCLEOTIDE SEQUENCE [LARGE SCALE GENOMIC DNA]</scope>
    <source>
        <strain evidence="3 4">GD13</strain>
    </source>
</reference>
<feature type="region of interest" description="Disordered" evidence="1">
    <location>
        <begin position="51"/>
        <end position="70"/>
    </location>
</feature>
<proteinExistence type="predicted"/>
<evidence type="ECO:0000259" key="2">
    <source>
        <dbReference type="PROSITE" id="PS51819"/>
    </source>
</evidence>
<dbReference type="InterPro" id="IPR037523">
    <property type="entry name" value="VOC_core"/>
</dbReference>
<accession>A0ABT9NPA7</accession>
<keyword evidence="4" id="KW-1185">Reference proteome</keyword>
<dbReference type="PANTHER" id="PTHR35908:SF1">
    <property type="entry name" value="CONSERVED PROTEIN"/>
    <property type="match status" value="1"/>
</dbReference>
<comment type="caution">
    <text evidence="3">The sequence shown here is derived from an EMBL/GenBank/DDBJ whole genome shotgun (WGS) entry which is preliminary data.</text>
</comment>